<dbReference type="EMBL" id="LGRX02000006">
    <property type="protein sequence ID" value="KAK3290021.1"/>
    <property type="molecule type" value="Genomic_DNA"/>
</dbReference>
<keyword evidence="2" id="KW-1185">Reference proteome</keyword>
<sequence length="108" mass="12030">MKRSGFDPPPPAKPKIHLTVMPRRWWDAIFAAHGCAVNVPVRALFEKRQYHKATFFPYICKQHRRPPVSKECLPAVLEAGACVSKNGGNVGGRCEAAMVVFESACHEQ</sequence>
<gene>
    <name evidence="1" type="ORF">CYMTET_2562</name>
</gene>
<accession>A0AAE0H528</accession>
<name>A0AAE0H528_9CHLO</name>
<protein>
    <submittedName>
        <fullName evidence="1">Uncharacterized protein</fullName>
    </submittedName>
</protein>
<evidence type="ECO:0000313" key="2">
    <source>
        <dbReference type="Proteomes" id="UP001190700"/>
    </source>
</evidence>
<dbReference type="AlphaFoldDB" id="A0AAE0H528"/>
<reference evidence="1 2" key="1">
    <citation type="journal article" date="2015" name="Genome Biol. Evol.">
        <title>Comparative Genomics of a Bacterivorous Green Alga Reveals Evolutionary Causalities and Consequences of Phago-Mixotrophic Mode of Nutrition.</title>
        <authorList>
            <person name="Burns J.A."/>
            <person name="Paasch A."/>
            <person name="Narechania A."/>
            <person name="Kim E."/>
        </authorList>
    </citation>
    <scope>NUCLEOTIDE SEQUENCE [LARGE SCALE GENOMIC DNA]</scope>
    <source>
        <strain evidence="1 2">PLY_AMNH</strain>
    </source>
</reference>
<organism evidence="1 2">
    <name type="scientific">Cymbomonas tetramitiformis</name>
    <dbReference type="NCBI Taxonomy" id="36881"/>
    <lineage>
        <taxon>Eukaryota</taxon>
        <taxon>Viridiplantae</taxon>
        <taxon>Chlorophyta</taxon>
        <taxon>Pyramimonadophyceae</taxon>
        <taxon>Pyramimonadales</taxon>
        <taxon>Pyramimonadaceae</taxon>
        <taxon>Cymbomonas</taxon>
    </lineage>
</organism>
<evidence type="ECO:0000313" key="1">
    <source>
        <dbReference type="EMBL" id="KAK3290021.1"/>
    </source>
</evidence>
<proteinExistence type="predicted"/>
<dbReference type="Proteomes" id="UP001190700">
    <property type="component" value="Unassembled WGS sequence"/>
</dbReference>
<comment type="caution">
    <text evidence="1">The sequence shown here is derived from an EMBL/GenBank/DDBJ whole genome shotgun (WGS) entry which is preliminary data.</text>
</comment>